<evidence type="ECO:0000313" key="2">
    <source>
        <dbReference type="EMBL" id="KAK6984713.1"/>
    </source>
</evidence>
<dbReference type="EMBL" id="JAWWNJ010000135">
    <property type="protein sequence ID" value="KAK6984713.1"/>
    <property type="molecule type" value="Genomic_DNA"/>
</dbReference>
<evidence type="ECO:0000256" key="1">
    <source>
        <dbReference type="SAM" id="MobiDB-lite"/>
    </source>
</evidence>
<keyword evidence="3" id="KW-1185">Reference proteome</keyword>
<gene>
    <name evidence="2" type="ORF">R3P38DRAFT_3231389</name>
</gene>
<proteinExistence type="predicted"/>
<reference evidence="2 3" key="1">
    <citation type="journal article" date="2024" name="J Genomics">
        <title>Draft genome sequencing and assembly of Favolaschia claudopus CIRM-BRFM 2984 isolated from oak limbs.</title>
        <authorList>
            <person name="Navarro D."/>
            <person name="Drula E."/>
            <person name="Chaduli D."/>
            <person name="Cazenave R."/>
            <person name="Ahrendt S."/>
            <person name="Wang J."/>
            <person name="Lipzen A."/>
            <person name="Daum C."/>
            <person name="Barry K."/>
            <person name="Grigoriev I.V."/>
            <person name="Favel A."/>
            <person name="Rosso M.N."/>
            <person name="Martin F."/>
        </authorList>
    </citation>
    <scope>NUCLEOTIDE SEQUENCE [LARGE SCALE GENOMIC DNA]</scope>
    <source>
        <strain evidence="2 3">CIRM-BRFM 2984</strain>
    </source>
</reference>
<dbReference type="AlphaFoldDB" id="A0AAV9ZKD4"/>
<evidence type="ECO:0000313" key="3">
    <source>
        <dbReference type="Proteomes" id="UP001362999"/>
    </source>
</evidence>
<dbReference type="Proteomes" id="UP001362999">
    <property type="component" value="Unassembled WGS sequence"/>
</dbReference>
<feature type="region of interest" description="Disordered" evidence="1">
    <location>
        <begin position="1"/>
        <end position="22"/>
    </location>
</feature>
<accession>A0AAV9ZKD4</accession>
<comment type="caution">
    <text evidence="2">The sequence shown here is derived from an EMBL/GenBank/DDBJ whole genome shotgun (WGS) entry which is preliminary data.</text>
</comment>
<organism evidence="2 3">
    <name type="scientific">Favolaschia claudopus</name>
    <dbReference type="NCBI Taxonomy" id="2862362"/>
    <lineage>
        <taxon>Eukaryota</taxon>
        <taxon>Fungi</taxon>
        <taxon>Dikarya</taxon>
        <taxon>Basidiomycota</taxon>
        <taxon>Agaricomycotina</taxon>
        <taxon>Agaricomycetes</taxon>
        <taxon>Agaricomycetidae</taxon>
        <taxon>Agaricales</taxon>
        <taxon>Marasmiineae</taxon>
        <taxon>Mycenaceae</taxon>
        <taxon>Favolaschia</taxon>
    </lineage>
</organism>
<sequence>MSSRKIDSNAAPHRSQRTKQASLRLMDPQNGETPSAPHQQIVGETIANSVSLITDLINKMDALTQQLPKSMYKATDQDKIYHVGNKVHGMDKNSASSTFIRRMDILFGHDCRDDDGHFQYISRGEHGMSLVVQYLRSIDWKSAGIPFTVAAVKTCWVCEQWST</sequence>
<protein>
    <submittedName>
        <fullName evidence="2">Uncharacterized protein</fullName>
    </submittedName>
</protein>
<name>A0AAV9ZKD4_9AGAR</name>